<proteinExistence type="predicted"/>
<evidence type="ECO:0000256" key="1">
    <source>
        <dbReference type="SAM" id="Phobius"/>
    </source>
</evidence>
<keyword evidence="1" id="KW-1133">Transmembrane helix</keyword>
<evidence type="ECO:0000313" key="2">
    <source>
        <dbReference type="Ensembl" id="ENSACDP00005016451.1"/>
    </source>
</evidence>
<keyword evidence="3" id="KW-1185">Reference proteome</keyword>
<evidence type="ECO:0000313" key="3">
    <source>
        <dbReference type="Proteomes" id="UP000694521"/>
    </source>
</evidence>
<sequence>MHSLSVFVSLHYMMYLITSENQALIFFIFYFLQRGEEYLLHFPPSVKGAYSILSIHSIQWLSLEGTLKITYVQPPPP</sequence>
<feature type="transmembrane region" description="Helical" evidence="1">
    <location>
        <begin position="12"/>
        <end position="32"/>
    </location>
</feature>
<dbReference type="AlphaFoldDB" id="A0A8B9E522"/>
<protein>
    <submittedName>
        <fullName evidence="2">Uncharacterized protein</fullName>
    </submittedName>
</protein>
<keyword evidence="1" id="KW-0472">Membrane</keyword>
<dbReference type="Proteomes" id="UP000694521">
    <property type="component" value="Unplaced"/>
</dbReference>
<organism evidence="2 3">
    <name type="scientific">Anser cygnoides</name>
    <name type="common">Swan goose</name>
    <dbReference type="NCBI Taxonomy" id="8845"/>
    <lineage>
        <taxon>Eukaryota</taxon>
        <taxon>Metazoa</taxon>
        <taxon>Chordata</taxon>
        <taxon>Craniata</taxon>
        <taxon>Vertebrata</taxon>
        <taxon>Euteleostomi</taxon>
        <taxon>Archelosauria</taxon>
        <taxon>Archosauria</taxon>
        <taxon>Dinosauria</taxon>
        <taxon>Saurischia</taxon>
        <taxon>Theropoda</taxon>
        <taxon>Coelurosauria</taxon>
        <taxon>Aves</taxon>
        <taxon>Neognathae</taxon>
        <taxon>Galloanserae</taxon>
        <taxon>Anseriformes</taxon>
        <taxon>Anatidae</taxon>
        <taxon>Anserinae</taxon>
        <taxon>Anser</taxon>
    </lineage>
</organism>
<keyword evidence="1" id="KW-0812">Transmembrane</keyword>
<reference evidence="2" key="1">
    <citation type="submission" date="2025-08" db="UniProtKB">
        <authorList>
            <consortium name="Ensembl"/>
        </authorList>
    </citation>
    <scope>IDENTIFICATION</scope>
</reference>
<accession>A0A8B9E522</accession>
<name>A0A8B9E522_ANSCY</name>
<reference evidence="2" key="2">
    <citation type="submission" date="2025-09" db="UniProtKB">
        <authorList>
            <consortium name="Ensembl"/>
        </authorList>
    </citation>
    <scope>IDENTIFICATION</scope>
</reference>
<dbReference type="Ensembl" id="ENSACDT00005019811.1">
    <property type="protein sequence ID" value="ENSACDP00005016451.1"/>
    <property type="gene ID" value="ENSACDG00005012056.1"/>
</dbReference>